<feature type="domain" description="Enhancer of polycomb-like N-terminal" evidence="8">
    <location>
        <begin position="434"/>
        <end position="528"/>
    </location>
</feature>
<evidence type="ECO:0000313" key="9">
    <source>
        <dbReference type="EMBL" id="KAA8544743.1"/>
    </source>
</evidence>
<protein>
    <recommendedName>
        <fullName evidence="6">Enhancer of polycomb-like protein</fullName>
    </recommendedName>
</protein>
<keyword evidence="10" id="KW-1185">Reference proteome</keyword>
<evidence type="ECO:0000256" key="3">
    <source>
        <dbReference type="ARBA" id="ARBA00023015"/>
    </source>
</evidence>
<evidence type="ECO:0000256" key="1">
    <source>
        <dbReference type="ARBA" id="ARBA00004123"/>
    </source>
</evidence>
<dbReference type="Pfam" id="PF10513">
    <property type="entry name" value="EPL1"/>
    <property type="match status" value="1"/>
</dbReference>
<organism evidence="9 10">
    <name type="scientific">Nyssa sinensis</name>
    <dbReference type="NCBI Taxonomy" id="561372"/>
    <lineage>
        <taxon>Eukaryota</taxon>
        <taxon>Viridiplantae</taxon>
        <taxon>Streptophyta</taxon>
        <taxon>Embryophyta</taxon>
        <taxon>Tracheophyta</taxon>
        <taxon>Spermatophyta</taxon>
        <taxon>Magnoliopsida</taxon>
        <taxon>eudicotyledons</taxon>
        <taxon>Gunneridae</taxon>
        <taxon>Pentapetalae</taxon>
        <taxon>asterids</taxon>
        <taxon>Cornales</taxon>
        <taxon>Nyssaceae</taxon>
        <taxon>Nyssa</taxon>
    </lineage>
</organism>
<evidence type="ECO:0000256" key="5">
    <source>
        <dbReference type="ARBA" id="ARBA00023242"/>
    </source>
</evidence>
<feature type="region of interest" description="Disordered" evidence="7">
    <location>
        <begin position="253"/>
        <end position="278"/>
    </location>
</feature>
<comment type="similarity">
    <text evidence="2 6">Belongs to the enhancer of polycomb family.</text>
</comment>
<keyword evidence="5 6" id="KW-0539">Nucleus</keyword>
<dbReference type="Proteomes" id="UP000325577">
    <property type="component" value="Linkage Group LG10"/>
</dbReference>
<comment type="subcellular location">
    <subcellularLocation>
        <location evidence="1 6">Nucleus</location>
    </subcellularLocation>
</comment>
<evidence type="ECO:0000256" key="4">
    <source>
        <dbReference type="ARBA" id="ARBA00023163"/>
    </source>
</evidence>
<proteinExistence type="inferred from homology"/>
<evidence type="ECO:0000313" key="10">
    <source>
        <dbReference type="Proteomes" id="UP000325577"/>
    </source>
</evidence>
<dbReference type="GO" id="GO:0035267">
    <property type="term" value="C:NuA4 histone acetyltransferase complex"/>
    <property type="evidence" value="ECO:0007669"/>
    <property type="project" value="InterPro"/>
</dbReference>
<dbReference type="GO" id="GO:0006357">
    <property type="term" value="P:regulation of transcription by RNA polymerase II"/>
    <property type="evidence" value="ECO:0007669"/>
    <property type="project" value="InterPro"/>
</dbReference>
<keyword evidence="4 6" id="KW-0804">Transcription</keyword>
<evidence type="ECO:0000259" key="8">
    <source>
        <dbReference type="Pfam" id="PF10513"/>
    </source>
</evidence>
<dbReference type="OrthoDB" id="435275at2759"/>
<dbReference type="AlphaFoldDB" id="A0A5J5BNL1"/>
<dbReference type="PANTHER" id="PTHR14898">
    <property type="entry name" value="ENHANCER OF POLYCOMB"/>
    <property type="match status" value="1"/>
</dbReference>
<evidence type="ECO:0000256" key="2">
    <source>
        <dbReference type="ARBA" id="ARBA00008035"/>
    </source>
</evidence>
<gene>
    <name evidence="9" type="ORF">F0562_019553</name>
</gene>
<feature type="compositionally biased region" description="Basic residues" evidence="7">
    <location>
        <begin position="259"/>
        <end position="272"/>
    </location>
</feature>
<sequence length="696" mass="78664">MRAAEGDEWIELLDNPRDGGNASRCGENGWHEVGLKQEIAEVEVDKKIGEPNSGKGHSEKKRALEYKKFGIQFSRKQWRKKTRESSGVDTWDSNAGFVGQVVSQGSVRCRFLAAFVESSCSCSCWFALLLNLLLRYMRRVRVSLPQLTAFLLSEPLSHVFSSHGIHFLRDSPSIKSPGSCKIFESRCSIPLFADNKVDGVSEDERHLSFASSGRDSRSKTLTFGNDNFGKKRVLHHTVGPPKLANRTVQFRNGVSSRSIQKRRSSLRSRRGRNPSMFGHKANGALVSHLLSFKSDGTLSSPVVSNCEFRSSVRRNSTANIKELKSSLVGLTQDIDSTCCSANILVIESDKCYREEGAIITLEVSASKQWFLAVKRDGIMRYSLTAQKVMRPCTCNRVSHDIIWTEDTNSWKLEFPNRRDWLVFKELYRECSERNVQAPTVKTIPVPGVYEVTGYADNDSVPFLRPDSYISLNDDELSRALAKRTANYDMDSEDEEWLNKFNDESFAESELHEQVSKENFELIIDAFEKALYCSPDDYSVEKAAVNLCLDLERKEVIEAVYSYWLRKRKQKRTSLVRIFQCYQPKRAQLFSKPVIRKKRSFKRQASQSGRDKQRTLLQALAAKQDAFDEQSAVLKVQEAKAAASRSEGLAVVKRQRAQLLMENADLATYKATVALRIAEAARVAESAEVAAAAFFLH</sequence>
<evidence type="ECO:0000256" key="7">
    <source>
        <dbReference type="SAM" id="MobiDB-lite"/>
    </source>
</evidence>
<evidence type="ECO:0000256" key="6">
    <source>
        <dbReference type="RuleBase" id="RU361124"/>
    </source>
</evidence>
<name>A0A5J5BNL1_9ASTE</name>
<accession>A0A5J5BNL1</accession>
<dbReference type="InterPro" id="IPR019542">
    <property type="entry name" value="Enhancer_polycomb-like_N"/>
</dbReference>
<dbReference type="GO" id="GO:0005634">
    <property type="term" value="C:nucleus"/>
    <property type="evidence" value="ECO:0007669"/>
    <property type="project" value="UniProtKB-SubCell"/>
</dbReference>
<dbReference type="EMBL" id="CM018033">
    <property type="protein sequence ID" value="KAA8544743.1"/>
    <property type="molecule type" value="Genomic_DNA"/>
</dbReference>
<dbReference type="InterPro" id="IPR024943">
    <property type="entry name" value="Enhancer_polycomb"/>
</dbReference>
<keyword evidence="3 6" id="KW-0805">Transcription regulation</keyword>
<reference evidence="9 10" key="1">
    <citation type="submission" date="2019-09" db="EMBL/GenBank/DDBJ databases">
        <title>A chromosome-level genome assembly of the Chinese tupelo Nyssa sinensis.</title>
        <authorList>
            <person name="Yang X."/>
            <person name="Kang M."/>
            <person name="Yang Y."/>
            <person name="Xiong H."/>
            <person name="Wang M."/>
            <person name="Zhang Z."/>
            <person name="Wang Z."/>
            <person name="Wu H."/>
            <person name="Ma T."/>
            <person name="Liu J."/>
            <person name="Xi Z."/>
        </authorList>
    </citation>
    <scope>NUCLEOTIDE SEQUENCE [LARGE SCALE GENOMIC DNA]</scope>
    <source>
        <strain evidence="9">J267</strain>
        <tissue evidence="9">Leaf</tissue>
    </source>
</reference>